<reference evidence="12" key="1">
    <citation type="submission" date="2025-08" db="UniProtKB">
        <authorList>
            <consortium name="Ensembl"/>
        </authorList>
    </citation>
    <scope>IDENTIFICATION</scope>
</reference>
<evidence type="ECO:0000256" key="3">
    <source>
        <dbReference type="ARBA" id="ARBA00022692"/>
    </source>
</evidence>
<evidence type="ECO:0000256" key="1">
    <source>
        <dbReference type="ARBA" id="ARBA00004163"/>
    </source>
</evidence>
<dbReference type="InterPro" id="IPR005606">
    <property type="entry name" value="Sec20"/>
</dbReference>
<evidence type="ECO:0000256" key="7">
    <source>
        <dbReference type="ARBA" id="ARBA00023054"/>
    </source>
</evidence>
<dbReference type="GO" id="GO:0031201">
    <property type="term" value="C:SNARE complex"/>
    <property type="evidence" value="ECO:0007669"/>
    <property type="project" value="TreeGrafter"/>
</dbReference>
<keyword evidence="8" id="KW-0472">Membrane</keyword>
<organism evidence="12 13">
    <name type="scientific">Cyprinus carpio</name>
    <name type="common">Common carp</name>
    <dbReference type="NCBI Taxonomy" id="7962"/>
    <lineage>
        <taxon>Eukaryota</taxon>
        <taxon>Metazoa</taxon>
        <taxon>Chordata</taxon>
        <taxon>Craniata</taxon>
        <taxon>Vertebrata</taxon>
        <taxon>Euteleostomi</taxon>
        <taxon>Actinopterygii</taxon>
        <taxon>Neopterygii</taxon>
        <taxon>Teleostei</taxon>
        <taxon>Ostariophysi</taxon>
        <taxon>Cypriniformes</taxon>
        <taxon>Cyprinidae</taxon>
        <taxon>Cyprininae</taxon>
        <taxon>Cyprinus</taxon>
    </lineage>
</organism>
<dbReference type="AlphaFoldDB" id="A0A8C2C6U7"/>
<dbReference type="GO" id="GO:0006890">
    <property type="term" value="P:retrograde vesicle-mediated transport, Golgi to endoplasmic reticulum"/>
    <property type="evidence" value="ECO:0007669"/>
    <property type="project" value="InterPro"/>
</dbReference>
<evidence type="ECO:0000256" key="9">
    <source>
        <dbReference type="ARBA" id="ARBA00037934"/>
    </source>
</evidence>
<dbReference type="GO" id="GO:0005484">
    <property type="term" value="F:SNAP receptor activity"/>
    <property type="evidence" value="ECO:0007669"/>
    <property type="project" value="InterPro"/>
</dbReference>
<protein>
    <submittedName>
        <fullName evidence="12">BCL2 interacting protein 1a</fullName>
    </submittedName>
</protein>
<keyword evidence="2" id="KW-0813">Transport</keyword>
<evidence type="ECO:0000256" key="8">
    <source>
        <dbReference type="ARBA" id="ARBA00023136"/>
    </source>
</evidence>
<accession>A0A8C2C6U7</accession>
<keyword evidence="4" id="KW-0256">Endoplasmic reticulum</keyword>
<dbReference type="Pfam" id="PF03908">
    <property type="entry name" value="Sec20"/>
    <property type="match status" value="1"/>
</dbReference>
<evidence type="ECO:0000256" key="6">
    <source>
        <dbReference type="ARBA" id="ARBA00022989"/>
    </source>
</evidence>
<evidence type="ECO:0000313" key="12">
    <source>
        <dbReference type="Ensembl" id="ENSCCRP00020006860.1"/>
    </source>
</evidence>
<comment type="similarity">
    <text evidence="9">Belongs to the SEC20 family.</text>
</comment>
<dbReference type="PANTHER" id="PTHR12825:SF0">
    <property type="entry name" value="VESICLE TRANSPORT PROTEIN SEC20"/>
    <property type="match status" value="1"/>
</dbReference>
<dbReference type="PANTHER" id="PTHR12825">
    <property type="entry name" value="BNIP1-RELATED"/>
    <property type="match status" value="1"/>
</dbReference>
<evidence type="ECO:0000256" key="2">
    <source>
        <dbReference type="ARBA" id="ARBA00022448"/>
    </source>
</evidence>
<evidence type="ECO:0000256" key="10">
    <source>
        <dbReference type="SAM" id="Coils"/>
    </source>
</evidence>
<evidence type="ECO:0000313" key="13">
    <source>
        <dbReference type="Proteomes" id="UP000694701"/>
    </source>
</evidence>
<feature type="coiled-coil region" evidence="10">
    <location>
        <begin position="22"/>
        <end position="49"/>
    </location>
</feature>
<name>A0A8C2C6U7_CYPCA</name>
<keyword evidence="7 10" id="KW-0175">Coiled coil</keyword>
<proteinExistence type="inferred from homology"/>
<dbReference type="Proteomes" id="UP000694701">
    <property type="component" value="Unplaced"/>
</dbReference>
<evidence type="ECO:0000259" key="11">
    <source>
        <dbReference type="Pfam" id="PF03908"/>
    </source>
</evidence>
<comment type="subcellular location">
    <subcellularLocation>
        <location evidence="1">Endoplasmic reticulum membrane</location>
        <topology evidence="1">Single-pass type IV membrane protein</topology>
    </subcellularLocation>
</comment>
<keyword evidence="5" id="KW-0931">ER-Golgi transport</keyword>
<keyword evidence="6" id="KW-1133">Transmembrane helix</keyword>
<dbReference type="InterPro" id="IPR056173">
    <property type="entry name" value="Sec20_C"/>
</dbReference>
<dbReference type="GO" id="GO:0005789">
    <property type="term" value="C:endoplasmic reticulum membrane"/>
    <property type="evidence" value="ECO:0007669"/>
    <property type="project" value="UniProtKB-SubCell"/>
</dbReference>
<feature type="domain" description="Sec20 C-terminal" evidence="11">
    <location>
        <begin position="104"/>
        <end position="172"/>
    </location>
</feature>
<dbReference type="Ensembl" id="ENSCCRT00020007717.1">
    <property type="protein sequence ID" value="ENSCCRP00020006860.1"/>
    <property type="gene ID" value="ENSCCRG00020003773.1"/>
</dbReference>
<sequence>MFPIIAGCHECTGAQLKLADFSFQVKEKFNNLRRRIQDLEQMGKEQDKESDRYSINSKTAWRKVSLACKLSIDWLEKDDLLNSEDMWIRHRKMSKESLTQTSCGITESLMSISRMMAQQVQQSEETMSTLVGATSSRPVLETHEEFKAMTGTIQLGRKLIIIYNGKMACDVLLLTEQTIKATTHLCYFVGVIRYFYSITFFCC</sequence>
<evidence type="ECO:0000256" key="4">
    <source>
        <dbReference type="ARBA" id="ARBA00022824"/>
    </source>
</evidence>
<keyword evidence="3" id="KW-0812">Transmembrane</keyword>
<evidence type="ECO:0000256" key="5">
    <source>
        <dbReference type="ARBA" id="ARBA00022892"/>
    </source>
</evidence>